<name>D5LY46_9SAUR</name>
<evidence type="ECO:0000256" key="1">
    <source>
        <dbReference type="SAM" id="Phobius"/>
    </source>
</evidence>
<evidence type="ECO:0000313" key="2">
    <source>
        <dbReference type="EMBL" id="ADF35706.1"/>
    </source>
</evidence>
<protein>
    <submittedName>
        <fullName evidence="2">ATPase8</fullName>
    </submittedName>
</protein>
<sequence length="53" mass="6303">MPQLDTIYIFITFLWTWFTLHLIIKKTNTLKVISNRGKMSSLKTNTTMNLPWT</sequence>
<feature type="transmembrane region" description="Helical" evidence="1">
    <location>
        <begin position="6"/>
        <end position="24"/>
    </location>
</feature>
<dbReference type="AlphaFoldDB" id="D5LY46"/>
<dbReference type="EMBL" id="GU997168">
    <property type="protein sequence ID" value="ADF35706.1"/>
    <property type="molecule type" value="Genomic_DNA"/>
</dbReference>
<accession>D5LY46</accession>
<keyword evidence="1" id="KW-0472">Membrane</keyword>
<keyword evidence="2" id="KW-0496">Mitochondrion</keyword>
<keyword evidence="1" id="KW-1133">Transmembrane helix</keyword>
<keyword evidence="1" id="KW-0812">Transmembrane</keyword>
<reference evidence="2" key="1">
    <citation type="journal article" date="2010" name="Zootaxa">
        <title>Phylogeny and biogeography of the Enhydris clade (Serpentes: Homalopsidae).</title>
        <authorList>
            <person name="Karns D.R."/>
            <person name="Lukoschek V."/>
            <person name="Osterhage J."/>
            <person name="Murphy J.C."/>
            <person name="Voris H.K."/>
        </authorList>
    </citation>
    <scope>NUCLEOTIDE SEQUENCE</scope>
    <source>
        <strain evidence="2">Echi001_30889</strain>
    </source>
</reference>
<geneLocation type="mitochondrion" evidence="2"/>
<organism evidence="2">
    <name type="scientific">Myrrophis chinensis</name>
    <name type="common">Chinese water snake</name>
    <dbReference type="NCBI Taxonomy" id="192589"/>
    <lineage>
        <taxon>Eukaryota</taxon>
        <taxon>Metazoa</taxon>
        <taxon>Chordata</taxon>
        <taxon>Craniata</taxon>
        <taxon>Vertebrata</taxon>
        <taxon>Euteleostomi</taxon>
        <taxon>Lepidosauria</taxon>
        <taxon>Squamata</taxon>
        <taxon>Bifurcata</taxon>
        <taxon>Unidentata</taxon>
        <taxon>Episquamata</taxon>
        <taxon>Toxicofera</taxon>
        <taxon>Serpentes</taxon>
        <taxon>Colubroidea</taxon>
        <taxon>Homalopsidae</taxon>
        <taxon>Myrrophis</taxon>
    </lineage>
</organism>
<proteinExistence type="predicted"/>